<dbReference type="InterPro" id="IPR037294">
    <property type="entry name" value="ABC_BtuC-like"/>
</dbReference>
<dbReference type="GO" id="GO:0022857">
    <property type="term" value="F:transmembrane transporter activity"/>
    <property type="evidence" value="ECO:0007669"/>
    <property type="project" value="InterPro"/>
</dbReference>
<feature type="transmembrane region" description="Helical" evidence="8">
    <location>
        <begin position="255"/>
        <end position="283"/>
    </location>
</feature>
<evidence type="ECO:0000256" key="5">
    <source>
        <dbReference type="ARBA" id="ARBA00022692"/>
    </source>
</evidence>
<feature type="transmembrane region" description="Helical" evidence="8">
    <location>
        <begin position="295"/>
        <end position="318"/>
    </location>
</feature>
<dbReference type="STRING" id="112903.SAMN04490178_108118"/>
<proteinExistence type="inferred from homology"/>
<dbReference type="Proteomes" id="UP000198847">
    <property type="component" value="Unassembled WGS sequence"/>
</dbReference>
<dbReference type="FunFam" id="1.10.3470.10:FF:000001">
    <property type="entry name" value="Vitamin B12 ABC transporter permease BtuC"/>
    <property type="match status" value="1"/>
</dbReference>
<sequence>MMNMQQEKNQAHKRKITRRNTGIVFAFSLLLLLSFLVSMNSGYVKLSPLDTLSTLFGGGSDREKLLLFGFRLPRIVIAMLVGAGLSLSGCIIQGVSRNALADPGLLGINAGAGLTVILFVLFFGTQSILSVFTLPFLALIGAGITAVLIYALAYKGHTGLAPIRLILTGVAVQAGIAALTTVLVVKLDDTQFDFVAAWQAGSIWGSNWKFVLALLPWLLLLIPYVLSKSRVLDVLSLGDDIACGLGVAVEKERRHLLAAAVALAASCVAVSGSISFVGLIAPHLTRRLVGPGHRVLFPVCALAGAVLVSAADTLARVLVQPFEIPTGIMVSIVGAPYFLYLLTRSKQ</sequence>
<evidence type="ECO:0000256" key="1">
    <source>
        <dbReference type="ARBA" id="ARBA00004651"/>
    </source>
</evidence>
<feature type="transmembrane region" description="Helical" evidence="8">
    <location>
        <begin position="129"/>
        <end position="153"/>
    </location>
</feature>
<feature type="transmembrane region" description="Helical" evidence="8">
    <location>
        <begin position="104"/>
        <end position="123"/>
    </location>
</feature>
<keyword evidence="4" id="KW-1003">Cell membrane</keyword>
<gene>
    <name evidence="9" type="ORF">SAMN04490178_108118</name>
</gene>
<dbReference type="InterPro" id="IPR000522">
    <property type="entry name" value="ABC_transptr_permease_BtuC"/>
</dbReference>
<evidence type="ECO:0000256" key="2">
    <source>
        <dbReference type="ARBA" id="ARBA00007935"/>
    </source>
</evidence>
<dbReference type="GO" id="GO:0033214">
    <property type="term" value="P:siderophore-iron import into cell"/>
    <property type="evidence" value="ECO:0007669"/>
    <property type="project" value="TreeGrafter"/>
</dbReference>
<protein>
    <submittedName>
        <fullName evidence="9">Iron complex transport system permease protein</fullName>
    </submittedName>
</protein>
<keyword evidence="5 8" id="KW-0812">Transmembrane</keyword>
<evidence type="ECO:0000256" key="4">
    <source>
        <dbReference type="ARBA" id="ARBA00022475"/>
    </source>
</evidence>
<name>A0A1H8UB99_9FIRM</name>
<dbReference type="SUPFAM" id="SSF81345">
    <property type="entry name" value="ABC transporter involved in vitamin B12 uptake, BtuC"/>
    <property type="match status" value="1"/>
</dbReference>
<dbReference type="PANTHER" id="PTHR30472:SF64">
    <property type="entry name" value="IRON(3+)-HYDROXAMATE IMPORT SYSTEM PERMEASE PROTEIN FHUG"/>
    <property type="match status" value="1"/>
</dbReference>
<dbReference type="CDD" id="cd06550">
    <property type="entry name" value="TM_ABC_iron-siderophores_like"/>
    <property type="match status" value="1"/>
</dbReference>
<keyword evidence="3" id="KW-0813">Transport</keyword>
<comment type="subcellular location">
    <subcellularLocation>
        <location evidence="1">Cell membrane</location>
        <topology evidence="1">Multi-pass membrane protein</topology>
    </subcellularLocation>
</comment>
<evidence type="ECO:0000313" key="10">
    <source>
        <dbReference type="Proteomes" id="UP000198847"/>
    </source>
</evidence>
<feature type="transmembrane region" description="Helical" evidence="8">
    <location>
        <begin position="207"/>
        <end position="226"/>
    </location>
</feature>
<comment type="similarity">
    <text evidence="2">Belongs to the binding-protein-dependent transport system permease family. FecCD subfamily.</text>
</comment>
<evidence type="ECO:0000256" key="3">
    <source>
        <dbReference type="ARBA" id="ARBA00022448"/>
    </source>
</evidence>
<dbReference type="Gene3D" id="1.10.3470.10">
    <property type="entry name" value="ABC transporter involved in vitamin B12 uptake, BtuC"/>
    <property type="match status" value="1"/>
</dbReference>
<dbReference type="EMBL" id="FODY01000008">
    <property type="protein sequence ID" value="SEP00471.1"/>
    <property type="molecule type" value="Genomic_DNA"/>
</dbReference>
<dbReference type="OrthoDB" id="9792889at2"/>
<dbReference type="GO" id="GO:0005886">
    <property type="term" value="C:plasma membrane"/>
    <property type="evidence" value="ECO:0007669"/>
    <property type="project" value="UniProtKB-SubCell"/>
</dbReference>
<evidence type="ECO:0000313" key="9">
    <source>
        <dbReference type="EMBL" id="SEP00471.1"/>
    </source>
</evidence>
<feature type="transmembrane region" description="Helical" evidence="8">
    <location>
        <begin position="324"/>
        <end position="342"/>
    </location>
</feature>
<dbReference type="RefSeq" id="WP_091745873.1">
    <property type="nucleotide sequence ID" value="NZ_FODY01000008.1"/>
</dbReference>
<feature type="transmembrane region" description="Helical" evidence="8">
    <location>
        <begin position="70"/>
        <end position="92"/>
    </location>
</feature>
<evidence type="ECO:0000256" key="8">
    <source>
        <dbReference type="SAM" id="Phobius"/>
    </source>
</evidence>
<organism evidence="9 10">
    <name type="scientific">Propionispora vibrioides</name>
    <dbReference type="NCBI Taxonomy" id="112903"/>
    <lineage>
        <taxon>Bacteria</taxon>
        <taxon>Bacillati</taxon>
        <taxon>Bacillota</taxon>
        <taxon>Negativicutes</taxon>
        <taxon>Selenomonadales</taxon>
        <taxon>Sporomusaceae</taxon>
        <taxon>Propionispora</taxon>
    </lineage>
</organism>
<dbReference type="AlphaFoldDB" id="A0A1H8UB99"/>
<feature type="transmembrane region" description="Helical" evidence="8">
    <location>
        <begin position="165"/>
        <end position="187"/>
    </location>
</feature>
<reference evidence="9 10" key="1">
    <citation type="submission" date="2016-10" db="EMBL/GenBank/DDBJ databases">
        <authorList>
            <person name="de Groot N.N."/>
        </authorList>
    </citation>
    <scope>NUCLEOTIDE SEQUENCE [LARGE SCALE GENOMIC DNA]</scope>
    <source>
        <strain evidence="9 10">DSM 13305</strain>
    </source>
</reference>
<dbReference type="Pfam" id="PF01032">
    <property type="entry name" value="FecCD"/>
    <property type="match status" value="1"/>
</dbReference>
<dbReference type="PANTHER" id="PTHR30472">
    <property type="entry name" value="FERRIC ENTEROBACTIN TRANSPORT SYSTEM PERMEASE PROTEIN"/>
    <property type="match status" value="1"/>
</dbReference>
<keyword evidence="7 8" id="KW-0472">Membrane</keyword>
<accession>A0A1H8UB99</accession>
<keyword evidence="10" id="KW-1185">Reference proteome</keyword>
<evidence type="ECO:0000256" key="6">
    <source>
        <dbReference type="ARBA" id="ARBA00022989"/>
    </source>
</evidence>
<evidence type="ECO:0000256" key="7">
    <source>
        <dbReference type="ARBA" id="ARBA00023136"/>
    </source>
</evidence>
<keyword evidence="6 8" id="KW-1133">Transmembrane helix</keyword>